<dbReference type="PANTHER" id="PTHR34406">
    <property type="entry name" value="PROTEIN YCEI"/>
    <property type="match status" value="1"/>
</dbReference>
<sequence length="187" mass="19786">MLLKRVAVWGALALLLPAVPARAADWQVDPAKSHLTFTGTQAGESFQGRFTRWTAAIAFDPAHPADGHAEVVIETASAQTGDPQKDEALPQSDWFNAKAYPQARFVAKTFRQTGPGRYEAVGSLTIKGISHDVVLPFTLALSGAQASVSGTLSIDRTAFHVGEGAWSATTFVGGTVGLDIALIATRR</sequence>
<evidence type="ECO:0000259" key="1">
    <source>
        <dbReference type="SMART" id="SM00867"/>
    </source>
</evidence>
<dbReference type="PANTHER" id="PTHR34406:SF1">
    <property type="entry name" value="PROTEIN YCEI"/>
    <property type="match status" value="1"/>
</dbReference>
<accession>A0A1J5T5R6</accession>
<comment type="caution">
    <text evidence="2">The sequence shown here is derived from an EMBL/GenBank/DDBJ whole genome shotgun (WGS) entry which is preliminary data.</text>
</comment>
<dbReference type="SMART" id="SM00867">
    <property type="entry name" value="YceI"/>
    <property type="match status" value="1"/>
</dbReference>
<dbReference type="AlphaFoldDB" id="A0A1J5T5R6"/>
<dbReference type="SUPFAM" id="SSF101874">
    <property type="entry name" value="YceI-like"/>
    <property type="match status" value="1"/>
</dbReference>
<name>A0A1J5T5R6_9ZZZZ</name>
<dbReference type="Pfam" id="PF04264">
    <property type="entry name" value="YceI"/>
    <property type="match status" value="1"/>
</dbReference>
<dbReference type="Gene3D" id="2.40.128.110">
    <property type="entry name" value="Lipid/polyisoprenoid-binding, YceI-like"/>
    <property type="match status" value="1"/>
</dbReference>
<protein>
    <submittedName>
        <fullName evidence="2">Protein YceI</fullName>
    </submittedName>
</protein>
<dbReference type="InterPro" id="IPR007372">
    <property type="entry name" value="Lipid/polyisoprenoid-bd_YceI"/>
</dbReference>
<reference evidence="2" key="1">
    <citation type="submission" date="2016-10" db="EMBL/GenBank/DDBJ databases">
        <title>Sequence of Gallionella enrichment culture.</title>
        <authorList>
            <person name="Poehlein A."/>
            <person name="Muehling M."/>
            <person name="Daniel R."/>
        </authorList>
    </citation>
    <scope>NUCLEOTIDE SEQUENCE</scope>
</reference>
<organism evidence="2">
    <name type="scientific">mine drainage metagenome</name>
    <dbReference type="NCBI Taxonomy" id="410659"/>
    <lineage>
        <taxon>unclassified sequences</taxon>
        <taxon>metagenomes</taxon>
        <taxon>ecological metagenomes</taxon>
    </lineage>
</organism>
<feature type="domain" description="Lipid/polyisoprenoid-binding YceI-like" evidence="1">
    <location>
        <begin position="25"/>
        <end position="185"/>
    </location>
</feature>
<gene>
    <name evidence="2" type="primary">yceI_8</name>
    <name evidence="2" type="ORF">GALL_87630</name>
</gene>
<dbReference type="EMBL" id="MLJW01000028">
    <property type="protein sequence ID" value="OIR09156.1"/>
    <property type="molecule type" value="Genomic_DNA"/>
</dbReference>
<evidence type="ECO:0000313" key="2">
    <source>
        <dbReference type="EMBL" id="OIR09156.1"/>
    </source>
</evidence>
<proteinExistence type="predicted"/>
<dbReference type="InterPro" id="IPR036761">
    <property type="entry name" value="TTHA0802/YceI-like_sf"/>
</dbReference>